<evidence type="ECO:0000313" key="1">
    <source>
        <dbReference type="EMBL" id="MPN41851.1"/>
    </source>
</evidence>
<dbReference type="AlphaFoldDB" id="A0A645HS30"/>
<name>A0A645HS30_9ZZZZ</name>
<accession>A0A645HS30</accession>
<protein>
    <recommendedName>
        <fullName evidence="2">Restriction system protein Mrr-like N-terminal domain-containing protein</fullName>
    </recommendedName>
</protein>
<evidence type="ECO:0008006" key="2">
    <source>
        <dbReference type="Google" id="ProtNLM"/>
    </source>
</evidence>
<organism evidence="1">
    <name type="scientific">bioreactor metagenome</name>
    <dbReference type="NCBI Taxonomy" id="1076179"/>
    <lineage>
        <taxon>unclassified sequences</taxon>
        <taxon>metagenomes</taxon>
        <taxon>ecological metagenomes</taxon>
    </lineage>
</organism>
<dbReference type="EMBL" id="VSSQ01099170">
    <property type="protein sequence ID" value="MPN41851.1"/>
    <property type="molecule type" value="Genomic_DNA"/>
</dbReference>
<comment type="caution">
    <text evidence="1">The sequence shown here is derived from an EMBL/GenBank/DDBJ whole genome shotgun (WGS) entry which is preliminary data.</text>
</comment>
<reference evidence="1" key="1">
    <citation type="submission" date="2019-08" db="EMBL/GenBank/DDBJ databases">
        <authorList>
            <person name="Kucharzyk K."/>
            <person name="Murdoch R.W."/>
            <person name="Higgins S."/>
            <person name="Loffler F."/>
        </authorList>
    </citation>
    <scope>NUCLEOTIDE SEQUENCE</scope>
</reference>
<sequence length="85" mass="9954">MTISSSDIKKIINAYMPRQKWVSITDIQSLVKTHYSLSKEDEMPHTNTRPNNYPLWKHRIQGVLSNLKANGVIQHDIENNEYFLI</sequence>
<proteinExistence type="predicted"/>
<gene>
    <name evidence="1" type="ORF">SDC9_189406</name>
</gene>